<dbReference type="SMART" id="SM00260">
    <property type="entry name" value="CheW"/>
    <property type="match status" value="1"/>
</dbReference>
<dbReference type="InterPro" id="IPR036061">
    <property type="entry name" value="CheW-like_dom_sf"/>
</dbReference>
<evidence type="ECO:0000313" key="3">
    <source>
        <dbReference type="Proteomes" id="UP000567293"/>
    </source>
</evidence>
<dbReference type="Gene3D" id="2.30.30.40">
    <property type="entry name" value="SH3 Domains"/>
    <property type="match status" value="1"/>
</dbReference>
<reference evidence="2" key="1">
    <citation type="submission" date="2020-06" db="EMBL/GenBank/DDBJ databases">
        <title>Legume-microbial interactions unlock mineral nutrients during tropical forest succession.</title>
        <authorList>
            <person name="Epihov D.Z."/>
        </authorList>
    </citation>
    <scope>NUCLEOTIDE SEQUENCE [LARGE SCALE GENOMIC DNA]</scope>
    <source>
        <strain evidence="2">Pan2503</strain>
    </source>
</reference>
<evidence type="ECO:0000313" key="2">
    <source>
        <dbReference type="EMBL" id="MBA0083873.1"/>
    </source>
</evidence>
<accession>A0A7V8NM44</accession>
<dbReference type="InterPro" id="IPR002545">
    <property type="entry name" value="CheW-lke_dom"/>
</dbReference>
<dbReference type="GO" id="GO:0007165">
    <property type="term" value="P:signal transduction"/>
    <property type="evidence" value="ECO:0007669"/>
    <property type="project" value="InterPro"/>
</dbReference>
<dbReference type="AlphaFoldDB" id="A0A7V8NM44"/>
<keyword evidence="3" id="KW-1185">Reference proteome</keyword>
<dbReference type="Pfam" id="PF01584">
    <property type="entry name" value="CheW"/>
    <property type="match status" value="1"/>
</dbReference>
<dbReference type="GO" id="GO:0006935">
    <property type="term" value="P:chemotaxis"/>
    <property type="evidence" value="ECO:0007669"/>
    <property type="project" value="InterPro"/>
</dbReference>
<organism evidence="2 3">
    <name type="scientific">Candidatus Acidiferrum panamense</name>
    <dbReference type="NCBI Taxonomy" id="2741543"/>
    <lineage>
        <taxon>Bacteria</taxon>
        <taxon>Pseudomonadati</taxon>
        <taxon>Acidobacteriota</taxon>
        <taxon>Terriglobia</taxon>
        <taxon>Candidatus Acidiferrales</taxon>
        <taxon>Candidatus Acidiferrum</taxon>
    </lineage>
</organism>
<name>A0A7V8NM44_9BACT</name>
<gene>
    <name evidence="2" type="ORF">HRJ53_02655</name>
</gene>
<proteinExistence type="predicted"/>
<protein>
    <submittedName>
        <fullName evidence="2">Chemotaxis protein CheW</fullName>
    </submittedName>
</protein>
<evidence type="ECO:0000259" key="1">
    <source>
        <dbReference type="PROSITE" id="PS50851"/>
    </source>
</evidence>
<dbReference type="Proteomes" id="UP000567293">
    <property type="component" value="Unassembled WGS sequence"/>
</dbReference>
<sequence>MTVSTELELKSFVLLRLGERRFAVAADDTAELVSPSRVFSFPHRTPGIEGVILRRGRIVPVCDVAEKLIGTRLTTRRFYLIALRRYGQRTEWVAIPVTGECELINAELTAASASDEPHVAAWLSHGGDVIEVLNLDALTPGLENLRVGYVVASQAGAQTDCGREAEARP</sequence>
<dbReference type="Gene3D" id="2.40.50.180">
    <property type="entry name" value="CheA-289, Domain 4"/>
    <property type="match status" value="1"/>
</dbReference>
<feature type="domain" description="CheW-like" evidence="1">
    <location>
        <begin position="9"/>
        <end position="144"/>
    </location>
</feature>
<dbReference type="SUPFAM" id="SSF50341">
    <property type="entry name" value="CheW-like"/>
    <property type="match status" value="1"/>
</dbReference>
<dbReference type="PROSITE" id="PS50851">
    <property type="entry name" value="CHEW"/>
    <property type="match status" value="1"/>
</dbReference>
<comment type="caution">
    <text evidence="2">The sequence shown here is derived from an EMBL/GenBank/DDBJ whole genome shotgun (WGS) entry which is preliminary data.</text>
</comment>
<dbReference type="EMBL" id="JACDQQ010000268">
    <property type="protein sequence ID" value="MBA0083873.1"/>
    <property type="molecule type" value="Genomic_DNA"/>
</dbReference>